<dbReference type="OMA" id="VFTCGLA"/>
<evidence type="ECO:0000256" key="6">
    <source>
        <dbReference type="SAM" id="Phobius"/>
    </source>
</evidence>
<dbReference type="RefSeq" id="XP_786433.3">
    <property type="nucleotide sequence ID" value="XM_781340.5"/>
</dbReference>
<keyword evidence="3 5" id="KW-0697">Rotamase</keyword>
<keyword evidence="6" id="KW-1133">Transmembrane helix</keyword>
<keyword evidence="6" id="KW-0472">Membrane</keyword>
<keyword evidence="9" id="KW-1185">Reference proteome</keyword>
<sequence length="192" mass="21452">MILIKYESVIVGIAIVCTCLSIAHAAKKKKPKELEIISEYKPEECTVVAQTGDVVKVHYTGTFENGAIFDSSRQDNREPIDFKLGGKMVIQGWELGIEGMCIGEKRKLIIPPHLGYGKKGSGPIPPDSTLVFETELVDLQKPETSLANRIMKLVRFIVPPSIVILLLYYMWEKSAKNPLGKLKGDRRGKKKR</sequence>
<dbReference type="InParanoid" id="A0A7M7RE77"/>
<dbReference type="Pfam" id="PF00254">
    <property type="entry name" value="FKBP_C"/>
    <property type="match status" value="1"/>
</dbReference>
<name>A0A7M7RE77_STRPU</name>
<dbReference type="OrthoDB" id="77911at2759"/>
<keyword evidence="4 5" id="KW-0413">Isomerase</keyword>
<dbReference type="PANTHER" id="PTHR45779:SF5">
    <property type="entry name" value="PEPTIDYLPROLYL ISOMERASE"/>
    <property type="match status" value="1"/>
</dbReference>
<dbReference type="SUPFAM" id="SSF54534">
    <property type="entry name" value="FKBP-like"/>
    <property type="match status" value="1"/>
</dbReference>
<dbReference type="InterPro" id="IPR046357">
    <property type="entry name" value="PPIase_dom_sf"/>
</dbReference>
<proteinExistence type="predicted"/>
<keyword evidence="6" id="KW-0812">Transmembrane</keyword>
<dbReference type="FunFam" id="3.10.50.40:FF:000006">
    <property type="entry name" value="Peptidyl-prolyl cis-trans isomerase"/>
    <property type="match status" value="1"/>
</dbReference>
<evidence type="ECO:0000313" key="9">
    <source>
        <dbReference type="Proteomes" id="UP000007110"/>
    </source>
</evidence>
<dbReference type="InterPro" id="IPR001179">
    <property type="entry name" value="PPIase_FKBP_dom"/>
</dbReference>
<dbReference type="GO" id="GO:0003755">
    <property type="term" value="F:peptidyl-prolyl cis-trans isomerase activity"/>
    <property type="evidence" value="ECO:0000318"/>
    <property type="project" value="GO_Central"/>
</dbReference>
<evidence type="ECO:0000256" key="4">
    <source>
        <dbReference type="ARBA" id="ARBA00023235"/>
    </source>
</evidence>
<evidence type="ECO:0000256" key="5">
    <source>
        <dbReference type="PROSITE-ProRule" id="PRU00277"/>
    </source>
</evidence>
<dbReference type="GO" id="GO:0005783">
    <property type="term" value="C:endoplasmic reticulum"/>
    <property type="evidence" value="ECO:0000318"/>
    <property type="project" value="GO_Central"/>
</dbReference>
<feature type="transmembrane region" description="Helical" evidence="6">
    <location>
        <begin position="153"/>
        <end position="171"/>
    </location>
</feature>
<dbReference type="PROSITE" id="PS50059">
    <property type="entry name" value="FKBP_PPIASE"/>
    <property type="match status" value="1"/>
</dbReference>
<dbReference type="GeneID" id="581334"/>
<dbReference type="EC" id="5.2.1.8" evidence="2 5"/>
<evidence type="ECO:0000256" key="1">
    <source>
        <dbReference type="ARBA" id="ARBA00000971"/>
    </source>
</evidence>
<reference evidence="9" key="1">
    <citation type="submission" date="2015-02" db="EMBL/GenBank/DDBJ databases">
        <title>Genome sequencing for Strongylocentrotus purpuratus.</title>
        <authorList>
            <person name="Murali S."/>
            <person name="Liu Y."/>
            <person name="Vee V."/>
            <person name="English A."/>
            <person name="Wang M."/>
            <person name="Skinner E."/>
            <person name="Han Y."/>
            <person name="Muzny D.M."/>
            <person name="Worley K.C."/>
            <person name="Gibbs R.A."/>
        </authorList>
    </citation>
    <scope>NUCLEOTIDE SEQUENCE</scope>
</reference>
<reference evidence="8" key="2">
    <citation type="submission" date="2021-01" db="UniProtKB">
        <authorList>
            <consortium name="EnsemblMetazoa"/>
        </authorList>
    </citation>
    <scope>IDENTIFICATION</scope>
</reference>
<evidence type="ECO:0000256" key="2">
    <source>
        <dbReference type="ARBA" id="ARBA00013194"/>
    </source>
</evidence>
<evidence type="ECO:0000259" key="7">
    <source>
        <dbReference type="PROSITE" id="PS50059"/>
    </source>
</evidence>
<dbReference type="FunCoup" id="A0A7M7RE77">
    <property type="interactions" value="3"/>
</dbReference>
<dbReference type="Proteomes" id="UP000007110">
    <property type="component" value="Unassembled WGS sequence"/>
</dbReference>
<organism evidence="8 9">
    <name type="scientific">Strongylocentrotus purpuratus</name>
    <name type="common">Purple sea urchin</name>
    <dbReference type="NCBI Taxonomy" id="7668"/>
    <lineage>
        <taxon>Eukaryota</taxon>
        <taxon>Metazoa</taxon>
        <taxon>Echinodermata</taxon>
        <taxon>Eleutherozoa</taxon>
        <taxon>Echinozoa</taxon>
        <taxon>Echinoidea</taxon>
        <taxon>Euechinoidea</taxon>
        <taxon>Echinacea</taxon>
        <taxon>Camarodonta</taxon>
        <taxon>Echinidea</taxon>
        <taxon>Strongylocentrotidae</taxon>
        <taxon>Strongylocentrotus</taxon>
    </lineage>
</organism>
<dbReference type="PANTHER" id="PTHR45779">
    <property type="entry name" value="PEPTIDYLPROLYL ISOMERASE"/>
    <property type="match status" value="1"/>
</dbReference>
<dbReference type="KEGG" id="spu:581334"/>
<dbReference type="InterPro" id="IPR044609">
    <property type="entry name" value="FKBP2/11"/>
</dbReference>
<evidence type="ECO:0000256" key="3">
    <source>
        <dbReference type="ARBA" id="ARBA00023110"/>
    </source>
</evidence>
<dbReference type="Gene3D" id="3.10.50.40">
    <property type="match status" value="1"/>
</dbReference>
<comment type="catalytic activity">
    <reaction evidence="1 5">
        <text>[protein]-peptidylproline (omega=180) = [protein]-peptidylproline (omega=0)</text>
        <dbReference type="Rhea" id="RHEA:16237"/>
        <dbReference type="Rhea" id="RHEA-COMP:10747"/>
        <dbReference type="Rhea" id="RHEA-COMP:10748"/>
        <dbReference type="ChEBI" id="CHEBI:83833"/>
        <dbReference type="ChEBI" id="CHEBI:83834"/>
        <dbReference type="EC" id="5.2.1.8"/>
    </reaction>
</comment>
<evidence type="ECO:0000313" key="8">
    <source>
        <dbReference type="EnsemblMetazoa" id="XP_786433"/>
    </source>
</evidence>
<protein>
    <recommendedName>
        <fullName evidence="2 5">peptidylprolyl isomerase</fullName>
        <ecNumber evidence="2 5">5.2.1.8</ecNumber>
    </recommendedName>
</protein>
<accession>A0A7M7RE77</accession>
<dbReference type="AlphaFoldDB" id="A0A7M7RE77"/>
<feature type="domain" description="PPIase FKBP-type" evidence="7">
    <location>
        <begin position="52"/>
        <end position="140"/>
    </location>
</feature>
<dbReference type="EnsemblMetazoa" id="XM_781340">
    <property type="protein sequence ID" value="XP_786433"/>
    <property type="gene ID" value="LOC581334"/>
</dbReference>